<feature type="transmembrane region" description="Helical" evidence="1">
    <location>
        <begin position="6"/>
        <end position="27"/>
    </location>
</feature>
<dbReference type="Pfam" id="PF10882">
    <property type="entry name" value="bPH_5"/>
    <property type="match status" value="2"/>
</dbReference>
<evidence type="ECO:0000313" key="4">
    <source>
        <dbReference type="Proteomes" id="UP000600547"/>
    </source>
</evidence>
<keyword evidence="1" id="KW-0472">Membrane</keyword>
<dbReference type="AlphaFoldDB" id="A0A8H9L7H1"/>
<keyword evidence="4" id="KW-1185">Reference proteome</keyword>
<name>A0A8H9L7H1_9DEIO</name>
<keyword evidence="1" id="KW-1133">Transmembrane helix</keyword>
<comment type="caution">
    <text evidence="3">The sequence shown here is derived from an EMBL/GenBank/DDBJ whole genome shotgun (WGS) entry which is preliminary data.</text>
</comment>
<reference evidence="4" key="1">
    <citation type="journal article" date="2019" name="Int. J. Syst. Evol. Microbiol.">
        <title>The Global Catalogue of Microorganisms (GCM) 10K type strain sequencing project: providing services to taxonomists for standard genome sequencing and annotation.</title>
        <authorList>
            <consortium name="The Broad Institute Genomics Platform"/>
            <consortium name="The Broad Institute Genome Sequencing Center for Infectious Disease"/>
            <person name="Wu L."/>
            <person name="Ma J."/>
        </authorList>
    </citation>
    <scope>NUCLEOTIDE SEQUENCE [LARGE SCALE GENOMIC DNA]</scope>
    <source>
        <strain evidence="4">JCM 31047</strain>
    </source>
</reference>
<accession>A0A8H9L7H1</accession>
<proteinExistence type="predicted"/>
<feature type="domain" description="Bacterial Pleckstrin homology" evidence="2">
    <location>
        <begin position="193"/>
        <end position="258"/>
    </location>
</feature>
<protein>
    <recommendedName>
        <fullName evidence="2">Bacterial Pleckstrin homology domain-containing protein</fullName>
    </recommendedName>
</protein>
<keyword evidence="1" id="KW-0812">Transmembrane</keyword>
<feature type="transmembrane region" description="Helical" evidence="1">
    <location>
        <begin position="139"/>
        <end position="161"/>
    </location>
</feature>
<gene>
    <name evidence="3" type="ORF">GCM10008956_31550</name>
</gene>
<feature type="domain" description="Bacterial Pleckstrin homology" evidence="2">
    <location>
        <begin position="68"/>
        <end position="126"/>
    </location>
</feature>
<dbReference type="InterPro" id="IPR027783">
    <property type="entry name" value="Bacterial_PH-related"/>
</dbReference>
<sequence>MPPPPWWLWVRAALFLVTLATSGLFLLPVLQGRPVYDVQNGQITARGIQAQTVIPKDTPVTREQIDIRRKIIGSHTPGYTIGRFQLTPFGRAALYTDGSHDALVFRTAPRLTVLTPADPDELLRAWRGGETRLFRPARVATISAATLLPLLLLLPLLVFFARHPRLVYEWEPDALIVRTGLSRTGTTRAELTEEGLGLRLFGAAVPGYFTGTFSVKSAGGGRVQAYATSARPGRALLLHLDSTTYYLTPVNPQAALQQFHVH</sequence>
<evidence type="ECO:0000256" key="1">
    <source>
        <dbReference type="SAM" id="Phobius"/>
    </source>
</evidence>
<evidence type="ECO:0000313" key="3">
    <source>
        <dbReference type="EMBL" id="GGM53246.1"/>
    </source>
</evidence>
<evidence type="ECO:0000259" key="2">
    <source>
        <dbReference type="Pfam" id="PF10882"/>
    </source>
</evidence>
<dbReference type="Proteomes" id="UP000600547">
    <property type="component" value="Unassembled WGS sequence"/>
</dbReference>
<organism evidence="3 4">
    <name type="scientific">Deinococcus arenae</name>
    <dbReference type="NCBI Taxonomy" id="1452751"/>
    <lineage>
        <taxon>Bacteria</taxon>
        <taxon>Thermotogati</taxon>
        <taxon>Deinococcota</taxon>
        <taxon>Deinococci</taxon>
        <taxon>Deinococcales</taxon>
        <taxon>Deinococcaceae</taxon>
        <taxon>Deinococcus</taxon>
    </lineage>
</organism>
<dbReference type="EMBL" id="BMQG01000013">
    <property type="protein sequence ID" value="GGM53246.1"/>
    <property type="molecule type" value="Genomic_DNA"/>
</dbReference>